<dbReference type="Gene3D" id="1.25.40.10">
    <property type="entry name" value="Tetratricopeptide repeat domain"/>
    <property type="match status" value="2"/>
</dbReference>
<name>A0AA38Y3I1_9EURO</name>
<accession>A0AA38Y3I1</accession>
<gene>
    <name evidence="2" type="ORF">H2204_006668</name>
</gene>
<dbReference type="InterPro" id="IPR056681">
    <property type="entry name" value="DUF7779"/>
</dbReference>
<sequence length="407" mass="45208">MFKVNLNNLSGDAVHLLDLLAFLEPSRIHENILKPGAEPIADLDFDFLADEFDFGNAKEVLLEAKLINKEGTDGTLSLHHRVQKAALCRLGDIEKAKYFAVLVKLVSLGFPDTWSKDTGHQKAEWTRCEGYLPDVRSLFTIASDTPAVLASQPDKWADLLLRCTTRSFTQTALDNFTDRKTLAYASAVELLGLMDLDLHRPGNALRSFEVGTALCELEKAEECHKKAIKIRIANNSDRVGNSYSNYAVTLLRLGGADEAKEVLMKCPSLQGNCTDETFLDADNPRFVGDMVLLSRIRKAQGRAEESIRLASKALSWREKTHSDGSFKTCHSAYDVACLLHDVQGKEALAPEALEKVSRTAETLEGGERHAARAEWKISQILRAQGKKALADEHLQIATDFREKVQAW</sequence>
<dbReference type="AlphaFoldDB" id="A0AA38Y3I1"/>
<protein>
    <recommendedName>
        <fullName evidence="1">DUF7779 domain-containing protein</fullName>
    </recommendedName>
</protein>
<evidence type="ECO:0000313" key="2">
    <source>
        <dbReference type="EMBL" id="KAJ9633882.1"/>
    </source>
</evidence>
<dbReference type="SUPFAM" id="SSF48452">
    <property type="entry name" value="TPR-like"/>
    <property type="match status" value="1"/>
</dbReference>
<dbReference type="EMBL" id="JAPDRN010000042">
    <property type="protein sequence ID" value="KAJ9633882.1"/>
    <property type="molecule type" value="Genomic_DNA"/>
</dbReference>
<keyword evidence="3" id="KW-1185">Reference proteome</keyword>
<comment type="caution">
    <text evidence="2">The sequence shown here is derived from an EMBL/GenBank/DDBJ whole genome shotgun (WGS) entry which is preliminary data.</text>
</comment>
<evidence type="ECO:0000313" key="3">
    <source>
        <dbReference type="Proteomes" id="UP001172681"/>
    </source>
</evidence>
<reference evidence="2" key="1">
    <citation type="submission" date="2022-10" db="EMBL/GenBank/DDBJ databases">
        <title>Culturing micro-colonial fungi from biological soil crusts in the Mojave desert and describing Neophaeococcomyces mojavensis, and introducing the new genera and species Taxawa tesnikishii.</title>
        <authorList>
            <person name="Kurbessoian T."/>
            <person name="Stajich J.E."/>
        </authorList>
    </citation>
    <scope>NUCLEOTIDE SEQUENCE</scope>
    <source>
        <strain evidence="2">TK_35</strain>
    </source>
</reference>
<evidence type="ECO:0000259" key="1">
    <source>
        <dbReference type="Pfam" id="PF25000"/>
    </source>
</evidence>
<proteinExistence type="predicted"/>
<dbReference type="Pfam" id="PF25000">
    <property type="entry name" value="DUF7779"/>
    <property type="match status" value="1"/>
</dbReference>
<dbReference type="InterPro" id="IPR011990">
    <property type="entry name" value="TPR-like_helical_dom_sf"/>
</dbReference>
<feature type="domain" description="DUF7779" evidence="1">
    <location>
        <begin position="5"/>
        <end position="91"/>
    </location>
</feature>
<dbReference type="Proteomes" id="UP001172681">
    <property type="component" value="Unassembled WGS sequence"/>
</dbReference>
<organism evidence="2 3">
    <name type="scientific">Knufia peltigerae</name>
    <dbReference type="NCBI Taxonomy" id="1002370"/>
    <lineage>
        <taxon>Eukaryota</taxon>
        <taxon>Fungi</taxon>
        <taxon>Dikarya</taxon>
        <taxon>Ascomycota</taxon>
        <taxon>Pezizomycotina</taxon>
        <taxon>Eurotiomycetes</taxon>
        <taxon>Chaetothyriomycetidae</taxon>
        <taxon>Chaetothyriales</taxon>
        <taxon>Trichomeriaceae</taxon>
        <taxon>Knufia</taxon>
    </lineage>
</organism>